<organism evidence="4 5">
    <name type="scientific">Streptomyces caeruleatus</name>
    <dbReference type="NCBI Taxonomy" id="661399"/>
    <lineage>
        <taxon>Bacteria</taxon>
        <taxon>Bacillati</taxon>
        <taxon>Actinomycetota</taxon>
        <taxon>Actinomycetes</taxon>
        <taxon>Kitasatosporales</taxon>
        <taxon>Streptomycetaceae</taxon>
        <taxon>Streptomyces</taxon>
    </lineage>
</organism>
<proteinExistence type="predicted"/>
<feature type="region of interest" description="Disordered" evidence="1">
    <location>
        <begin position="72"/>
        <end position="95"/>
    </location>
</feature>
<feature type="chain" id="PRO_5007174107" description="Deoxyribonuclease NucA/NucB domain-containing protein" evidence="2">
    <location>
        <begin position="34"/>
        <end position="429"/>
    </location>
</feature>
<dbReference type="RefSeq" id="WP_062723677.1">
    <property type="nucleotide sequence ID" value="NZ_KQ948938.1"/>
</dbReference>
<reference evidence="4 5" key="1">
    <citation type="submission" date="2015-10" db="EMBL/GenBank/DDBJ databases">
        <title>Draft genome sequence of Streptomyces caeruleatus NRRL B-24802, type strain for the species Streptomyces caeruleatus.</title>
        <authorList>
            <person name="Ruckert C."/>
            <person name="Winkler A."/>
            <person name="Kalinowski J."/>
            <person name="Kampfer P."/>
            <person name="Glaeser S."/>
        </authorList>
    </citation>
    <scope>NUCLEOTIDE SEQUENCE [LARGE SCALE GENOMIC DNA]</scope>
    <source>
        <strain evidence="4 5">NRRL B-24802</strain>
    </source>
</reference>
<evidence type="ECO:0000259" key="3">
    <source>
        <dbReference type="Pfam" id="PF14040"/>
    </source>
</evidence>
<dbReference type="STRING" id="661399.AQJ67_36030"/>
<evidence type="ECO:0000313" key="4">
    <source>
        <dbReference type="EMBL" id="KUN95401.1"/>
    </source>
</evidence>
<feature type="domain" description="Deoxyribonuclease NucA/NucB" evidence="3">
    <location>
        <begin position="345"/>
        <end position="425"/>
    </location>
</feature>
<keyword evidence="2" id="KW-0732">Signal</keyword>
<dbReference type="Pfam" id="PF14040">
    <property type="entry name" value="DNase_NucA_NucB"/>
    <property type="match status" value="1"/>
</dbReference>
<dbReference type="OrthoDB" id="2751008at2"/>
<name>A0A124I777_9ACTN</name>
<evidence type="ECO:0000256" key="1">
    <source>
        <dbReference type="SAM" id="MobiDB-lite"/>
    </source>
</evidence>
<dbReference type="EMBL" id="LMWY01000049">
    <property type="protein sequence ID" value="KUN95401.1"/>
    <property type="molecule type" value="Genomic_DNA"/>
</dbReference>
<evidence type="ECO:0000313" key="5">
    <source>
        <dbReference type="Proteomes" id="UP000053429"/>
    </source>
</evidence>
<evidence type="ECO:0000256" key="2">
    <source>
        <dbReference type="SAM" id="SignalP"/>
    </source>
</evidence>
<sequence length="429" mass="47162">MNIRTALIRLARATATTAALTLLTAATTTATHAAPATNDPAPAGTAFVDAASLPADELRGLDQPIPYAEYARSHGSKSVTRRAAADPAPGDQQDLRQQCANHAAAAKTATGWLKSRFESCQKRPFDLVLRDVRGTTTLGRLKFDQWVLGFAYDGSRRVDYVASIENIWVQPIPTEDATKWRIGQHFHHSVNASSSDADPQVTAPQTVNRDELLGVWDTQPHWNLTYTSPDKGALFDQGNQQRVFSTVAMDLSASSPNAAPFTGGSNVYNSSVRYDYAGKIAGKFKGTVFTQARVELVMSQKDPAVNESALHIYDALNRPERTFPSWPGKSVPGAKEPLHRLVDKEKQKNNRTRSIKECGKVWGDYTGTDLQCDEYPFASTKEGSTKGDNRFSVRLIDGDDNETGGRRLDQMYTLNRILDGDAFYMKITN</sequence>
<dbReference type="AlphaFoldDB" id="A0A124I777"/>
<dbReference type="InterPro" id="IPR029476">
    <property type="entry name" value="DNase_NucA_NucB"/>
</dbReference>
<keyword evidence="5" id="KW-1185">Reference proteome</keyword>
<feature type="signal peptide" evidence="2">
    <location>
        <begin position="1"/>
        <end position="33"/>
    </location>
</feature>
<dbReference type="Proteomes" id="UP000053429">
    <property type="component" value="Unassembled WGS sequence"/>
</dbReference>
<accession>A0A124I777</accession>
<protein>
    <recommendedName>
        <fullName evidence="3">Deoxyribonuclease NucA/NucB domain-containing protein</fullName>
    </recommendedName>
</protein>
<gene>
    <name evidence="4" type="ORF">AQJ67_36030</name>
</gene>
<comment type="caution">
    <text evidence="4">The sequence shown here is derived from an EMBL/GenBank/DDBJ whole genome shotgun (WGS) entry which is preliminary data.</text>
</comment>